<keyword evidence="14" id="KW-0479">Metal-binding</keyword>
<evidence type="ECO:0000259" key="16">
    <source>
        <dbReference type="PROSITE" id="PS50089"/>
    </source>
</evidence>
<comment type="catalytic activity">
    <reaction evidence="1">
        <text>S-ubiquitinyl-[E2 ubiquitin-conjugating enzyme]-L-cysteine + [acceptor protein]-L-lysine = [E2 ubiquitin-conjugating enzyme]-L-cysteine + N(6)-ubiquitinyl-[acceptor protein]-L-lysine.</text>
        <dbReference type="EC" id="2.3.2.27"/>
    </reaction>
</comment>
<dbReference type="PROSITE" id="PS50089">
    <property type="entry name" value="ZF_RING_2"/>
    <property type="match status" value="1"/>
</dbReference>
<keyword evidence="5" id="KW-0963">Cytoplasm</keyword>
<evidence type="ECO:0000256" key="1">
    <source>
        <dbReference type="ARBA" id="ARBA00000900"/>
    </source>
</evidence>
<dbReference type="InterPro" id="IPR037381">
    <property type="entry name" value="RFWD3"/>
</dbReference>
<evidence type="ECO:0000256" key="2">
    <source>
        <dbReference type="ARBA" id="ARBA00004496"/>
    </source>
</evidence>
<dbReference type="PANTHER" id="PTHR16047">
    <property type="entry name" value="RFWD3 PROTEIN"/>
    <property type="match status" value="1"/>
</dbReference>
<dbReference type="SUPFAM" id="SSF50978">
    <property type="entry name" value="WD40 repeat-like"/>
    <property type="match status" value="1"/>
</dbReference>
<keyword evidence="11" id="KW-0234">DNA repair</keyword>
<dbReference type="SMART" id="SM00184">
    <property type="entry name" value="RING"/>
    <property type="match status" value="1"/>
</dbReference>
<protein>
    <recommendedName>
        <fullName evidence="4">RING-type E3 ubiquitin transferase</fullName>
        <ecNumber evidence="4">2.3.2.27</ecNumber>
    </recommendedName>
</protein>
<dbReference type="GO" id="GO:0016567">
    <property type="term" value="P:protein ubiquitination"/>
    <property type="evidence" value="ECO:0007669"/>
    <property type="project" value="InterPro"/>
</dbReference>
<dbReference type="InterPro" id="IPR015943">
    <property type="entry name" value="WD40/YVTN_repeat-like_dom_sf"/>
</dbReference>
<dbReference type="InterPro" id="IPR013083">
    <property type="entry name" value="Znf_RING/FYVE/PHD"/>
</dbReference>
<dbReference type="Gene3D" id="2.130.10.10">
    <property type="entry name" value="YVTN repeat-like/Quinoprotein amine dehydrogenase"/>
    <property type="match status" value="1"/>
</dbReference>
<dbReference type="VEuPathDB" id="AmoebaDB:ACA1_042020"/>
<dbReference type="Gene3D" id="3.30.40.10">
    <property type="entry name" value="Zinc/RING finger domain, C3HC4 (zinc finger)"/>
    <property type="match status" value="1"/>
</dbReference>
<evidence type="ECO:0000256" key="13">
    <source>
        <dbReference type="ARBA" id="ARBA00034306"/>
    </source>
</evidence>
<dbReference type="GO" id="GO:0016604">
    <property type="term" value="C:nuclear body"/>
    <property type="evidence" value="ECO:0007669"/>
    <property type="project" value="UniProtKB-SubCell"/>
</dbReference>
<keyword evidence="10" id="KW-0833">Ubl conjugation pathway</keyword>
<keyword evidence="14" id="KW-0862">Zinc</keyword>
<accession>L8GV33</accession>
<evidence type="ECO:0000256" key="15">
    <source>
        <dbReference type="SAM" id="Coils"/>
    </source>
</evidence>
<evidence type="ECO:0000256" key="6">
    <source>
        <dbReference type="ARBA" id="ARBA00022574"/>
    </source>
</evidence>
<dbReference type="RefSeq" id="XP_004338878.1">
    <property type="nucleotide sequence ID" value="XM_004338830.1"/>
</dbReference>
<keyword evidence="8" id="KW-0677">Repeat</keyword>
<dbReference type="InterPro" id="IPR036322">
    <property type="entry name" value="WD40_repeat_dom_sf"/>
</dbReference>
<gene>
    <name evidence="17" type="ORF">ACA1_042020</name>
</gene>
<reference evidence="17 18" key="1">
    <citation type="journal article" date="2013" name="Genome Biol.">
        <title>Genome of Acanthamoeba castellanii highlights extensive lateral gene transfer and early evolution of tyrosine kinase signaling.</title>
        <authorList>
            <person name="Clarke M."/>
            <person name="Lohan A.J."/>
            <person name="Liu B."/>
            <person name="Lagkouvardos I."/>
            <person name="Roy S."/>
            <person name="Zafar N."/>
            <person name="Bertelli C."/>
            <person name="Schilde C."/>
            <person name="Kianianmomeni A."/>
            <person name="Burglin T.R."/>
            <person name="Frech C."/>
            <person name="Turcotte B."/>
            <person name="Kopec K.O."/>
            <person name="Synnott J.M."/>
            <person name="Choo C."/>
            <person name="Paponov I."/>
            <person name="Finkler A."/>
            <person name="Soon Heng Tan C."/>
            <person name="Hutchins A.P."/>
            <person name="Weinmeier T."/>
            <person name="Rattei T."/>
            <person name="Chu J.S."/>
            <person name="Gimenez G."/>
            <person name="Irimia M."/>
            <person name="Rigden D.J."/>
            <person name="Fitzpatrick D.A."/>
            <person name="Lorenzo-Morales J."/>
            <person name="Bateman A."/>
            <person name="Chiu C.H."/>
            <person name="Tang P."/>
            <person name="Hegemann P."/>
            <person name="Fromm H."/>
            <person name="Raoult D."/>
            <person name="Greub G."/>
            <person name="Miranda-Saavedra D."/>
            <person name="Chen N."/>
            <person name="Nash P."/>
            <person name="Ginger M.L."/>
            <person name="Horn M."/>
            <person name="Schaap P."/>
            <person name="Caler L."/>
            <person name="Loftus B."/>
        </authorList>
    </citation>
    <scope>NUCLEOTIDE SEQUENCE [LARGE SCALE GENOMIC DNA]</scope>
    <source>
        <strain evidence="17 18">Neff</strain>
    </source>
</reference>
<evidence type="ECO:0000256" key="10">
    <source>
        <dbReference type="ARBA" id="ARBA00022786"/>
    </source>
</evidence>
<dbReference type="InterPro" id="IPR001841">
    <property type="entry name" value="Znf_RING"/>
</dbReference>
<dbReference type="GO" id="GO:0036297">
    <property type="term" value="P:interstrand cross-link repair"/>
    <property type="evidence" value="ECO:0007669"/>
    <property type="project" value="InterPro"/>
</dbReference>
<feature type="domain" description="RING-type" evidence="16">
    <location>
        <begin position="37"/>
        <end position="80"/>
    </location>
</feature>
<evidence type="ECO:0000256" key="3">
    <source>
        <dbReference type="ARBA" id="ARBA00004906"/>
    </source>
</evidence>
<dbReference type="OMA" id="HLECIAY"/>
<dbReference type="GO" id="GO:0008270">
    <property type="term" value="F:zinc ion binding"/>
    <property type="evidence" value="ECO:0007669"/>
    <property type="project" value="UniProtKB-KW"/>
</dbReference>
<name>L8GV33_ACACF</name>
<dbReference type="Pfam" id="PF13639">
    <property type="entry name" value="zf-RING_2"/>
    <property type="match status" value="1"/>
</dbReference>
<proteinExistence type="predicted"/>
<evidence type="ECO:0000256" key="11">
    <source>
        <dbReference type="ARBA" id="ARBA00023204"/>
    </source>
</evidence>
<keyword evidence="7" id="KW-0808">Transferase</keyword>
<keyword evidence="15" id="KW-0175">Coiled coil</keyword>
<dbReference type="GeneID" id="14917623"/>
<evidence type="ECO:0000313" key="17">
    <source>
        <dbReference type="EMBL" id="ELR16865.1"/>
    </source>
</evidence>
<comment type="pathway">
    <text evidence="3">Protein modification; protein ubiquitination.</text>
</comment>
<dbReference type="AlphaFoldDB" id="L8GV33"/>
<dbReference type="PANTHER" id="PTHR16047:SF7">
    <property type="entry name" value="E3 UBIQUITIN-PROTEIN LIGASE RFWD3"/>
    <property type="match status" value="1"/>
</dbReference>
<evidence type="ECO:0000256" key="5">
    <source>
        <dbReference type="ARBA" id="ARBA00022490"/>
    </source>
</evidence>
<keyword evidence="6" id="KW-0853">WD repeat</keyword>
<keyword evidence="9" id="KW-0227">DNA damage</keyword>
<dbReference type="OrthoDB" id="5600418at2759"/>
<sequence length="637" mass="70541">MDLRFDAKDDDVFQQDHKKSHKKAKVEHQLPESASQCTICLDSWQSSGPHKICSLKCGHLFGRSCIEKWLRNNKLCPMCKAKAQRSHIRPLFVQHLIVVDNTEECRLTKLLAEEAGKREKLVRSYKADMERIHLECIAYKQQVDKLKRELDDERTKFNWSHWNVTQAPSPAAYGDADDTERGLDGHDLLGGLSIRTDAGVCALFSLAQPIKAACYQTPASRSGAALSADLTFHAPSYPYFHHFHFRLHSCSYCHSLFIVPSLLSLRSTSASEILIDEPPISIRADRPKELDSRAPLPLATSQIKRKMDTVHKLSVRRSRVLDISCEGHLLASAVTGGSGSSSKWGLVKVSLLDPTHQETIAGLHDKQIRDIKCGVLGSASENLVLTASEDKTLHVVSLRTNSSVQTFTLEAGTWACEWDRNDPNYIYCGVRNAVWVYDMRNSTIALPRPTSAVTQPIHSLGFLPDHQGRKGLLAASCGGVFCFDLLNEWEATKLPLSGVCSSVSYDHESRHCAASFRSSPHYAKQSHNIFTFEEGAKPKELRTLYSTSTQTLLSRSTLFSFVDGDDLALSRRLLLAAGSEASNAVALWDVASGQQIAHQLAPHSSPVMDVRHYGEGGGLFLASLSEQQIFLHNLSAG</sequence>
<dbReference type="KEGG" id="acan:ACA1_042020"/>
<organism evidence="17 18">
    <name type="scientific">Acanthamoeba castellanii (strain ATCC 30010 / Neff)</name>
    <dbReference type="NCBI Taxonomy" id="1257118"/>
    <lineage>
        <taxon>Eukaryota</taxon>
        <taxon>Amoebozoa</taxon>
        <taxon>Discosea</taxon>
        <taxon>Longamoebia</taxon>
        <taxon>Centramoebida</taxon>
        <taxon>Acanthamoebidae</taxon>
        <taxon>Acanthamoeba</taxon>
    </lineage>
</organism>
<dbReference type="GO" id="GO:0005737">
    <property type="term" value="C:cytoplasm"/>
    <property type="evidence" value="ECO:0007669"/>
    <property type="project" value="UniProtKB-SubCell"/>
</dbReference>
<dbReference type="Pfam" id="PF23419">
    <property type="entry name" value="WD40_RFWD3"/>
    <property type="match status" value="1"/>
</dbReference>
<dbReference type="SUPFAM" id="SSF57850">
    <property type="entry name" value="RING/U-box"/>
    <property type="match status" value="1"/>
</dbReference>
<dbReference type="GO" id="GO:0061630">
    <property type="term" value="F:ubiquitin protein ligase activity"/>
    <property type="evidence" value="ECO:0007669"/>
    <property type="project" value="UniProtKB-EC"/>
</dbReference>
<evidence type="ECO:0000256" key="8">
    <source>
        <dbReference type="ARBA" id="ARBA00022737"/>
    </source>
</evidence>
<keyword evidence="14" id="KW-0863">Zinc-finger</keyword>
<dbReference type="Proteomes" id="UP000011083">
    <property type="component" value="Unassembled WGS sequence"/>
</dbReference>
<dbReference type="CDD" id="cd16450">
    <property type="entry name" value="mRING-C3HGC3_RFWD3"/>
    <property type="match status" value="1"/>
</dbReference>
<evidence type="ECO:0000256" key="7">
    <source>
        <dbReference type="ARBA" id="ARBA00022679"/>
    </source>
</evidence>
<evidence type="ECO:0000256" key="9">
    <source>
        <dbReference type="ARBA" id="ARBA00022763"/>
    </source>
</evidence>
<evidence type="ECO:0000256" key="12">
    <source>
        <dbReference type="ARBA" id="ARBA00023242"/>
    </source>
</evidence>
<evidence type="ECO:0000256" key="14">
    <source>
        <dbReference type="PROSITE-ProRule" id="PRU00175"/>
    </source>
</evidence>
<dbReference type="EMBL" id="KB007981">
    <property type="protein sequence ID" value="ELR16865.1"/>
    <property type="molecule type" value="Genomic_DNA"/>
</dbReference>
<evidence type="ECO:0000256" key="4">
    <source>
        <dbReference type="ARBA" id="ARBA00012483"/>
    </source>
</evidence>
<dbReference type="InterPro" id="IPR056527">
    <property type="entry name" value="WD40_RFWD3"/>
</dbReference>
<dbReference type="EC" id="2.3.2.27" evidence="4"/>
<comment type="subcellular location">
    <subcellularLocation>
        <location evidence="2">Cytoplasm</location>
    </subcellularLocation>
    <subcellularLocation>
        <location evidence="13">Nucleus</location>
        <location evidence="13">Nuclear body</location>
    </subcellularLocation>
</comment>
<keyword evidence="12" id="KW-0539">Nucleus</keyword>
<dbReference type="STRING" id="1257118.L8GV33"/>
<keyword evidence="18" id="KW-1185">Reference proteome</keyword>
<evidence type="ECO:0000313" key="18">
    <source>
        <dbReference type="Proteomes" id="UP000011083"/>
    </source>
</evidence>
<feature type="coiled-coil region" evidence="15">
    <location>
        <begin position="129"/>
        <end position="156"/>
    </location>
</feature>